<proteinExistence type="predicted"/>
<dbReference type="Proteomes" id="UP000550508">
    <property type="component" value="Unassembled WGS sequence"/>
</dbReference>
<reference evidence="3 4" key="1">
    <citation type="submission" date="2020-05" db="EMBL/GenBank/DDBJ databases">
        <authorList>
            <person name="Kim M.K."/>
        </authorList>
    </citation>
    <scope>NUCLEOTIDE SEQUENCE [LARGE SCALE GENOMIC DNA]</scope>
    <source>
        <strain evidence="3 4">BT25</strain>
    </source>
</reference>
<evidence type="ECO:0000259" key="2">
    <source>
        <dbReference type="Pfam" id="PF07331"/>
    </source>
</evidence>
<keyword evidence="1" id="KW-0472">Membrane</keyword>
<sequence>MRKDLISGLVLLAGAGTYYAWAGEIADSTLSDEVGAAGLPHVLAIVLAILGILLMGRTLLASQARQVAAGADDDERDARLPRAVGFLLFGAAYVILLPFVGYVIGTALLIGGIALYEGAPRTWVVPVAAIGGGIFYWAVFVKLLGVHQPAGSLVQGLF</sequence>
<dbReference type="RefSeq" id="WP_113281013.1">
    <property type="nucleotide sequence ID" value="NZ_JABUMX010000005.1"/>
</dbReference>
<dbReference type="AlphaFoldDB" id="A0A849VUG5"/>
<keyword evidence="1" id="KW-0812">Transmembrane</keyword>
<accession>A0A849VUG5</accession>
<dbReference type="InterPro" id="IPR009936">
    <property type="entry name" value="DUF1468"/>
</dbReference>
<comment type="caution">
    <text evidence="3">The sequence shown here is derived from an EMBL/GenBank/DDBJ whole genome shotgun (WGS) entry which is preliminary data.</text>
</comment>
<dbReference type="Pfam" id="PF07331">
    <property type="entry name" value="TctB"/>
    <property type="match status" value="1"/>
</dbReference>
<keyword evidence="1" id="KW-1133">Transmembrane helix</keyword>
<keyword evidence="4" id="KW-1185">Reference proteome</keyword>
<name>A0A849VUG5_9HYPH</name>
<gene>
    <name evidence="3" type="ORF">HQ945_18850</name>
</gene>
<protein>
    <submittedName>
        <fullName evidence="3">Tripartite tricarboxylate transporter TctB family protein</fullName>
    </submittedName>
</protein>
<feature type="transmembrane region" description="Helical" evidence="1">
    <location>
        <begin position="86"/>
        <end position="116"/>
    </location>
</feature>
<feature type="transmembrane region" description="Helical" evidence="1">
    <location>
        <begin position="122"/>
        <end position="144"/>
    </location>
</feature>
<dbReference type="EMBL" id="JABUMX010000005">
    <property type="protein sequence ID" value="NTS33316.1"/>
    <property type="molecule type" value="Genomic_DNA"/>
</dbReference>
<feature type="domain" description="DUF1468" evidence="2">
    <location>
        <begin position="6"/>
        <end position="147"/>
    </location>
</feature>
<evidence type="ECO:0000313" key="3">
    <source>
        <dbReference type="EMBL" id="NTS33316.1"/>
    </source>
</evidence>
<evidence type="ECO:0000256" key="1">
    <source>
        <dbReference type="SAM" id="Phobius"/>
    </source>
</evidence>
<organism evidence="3 4">
    <name type="scientific">Phyllobacterium pellucidum</name>
    <dbReference type="NCBI Taxonomy" id="2740464"/>
    <lineage>
        <taxon>Bacteria</taxon>
        <taxon>Pseudomonadati</taxon>
        <taxon>Pseudomonadota</taxon>
        <taxon>Alphaproteobacteria</taxon>
        <taxon>Hyphomicrobiales</taxon>
        <taxon>Phyllobacteriaceae</taxon>
        <taxon>Phyllobacterium</taxon>
    </lineage>
</organism>
<feature type="transmembrane region" description="Helical" evidence="1">
    <location>
        <begin position="38"/>
        <end position="56"/>
    </location>
</feature>
<evidence type="ECO:0000313" key="4">
    <source>
        <dbReference type="Proteomes" id="UP000550508"/>
    </source>
</evidence>